<comment type="caution">
    <text evidence="9">The sequence shown here is derived from an EMBL/GenBank/DDBJ whole genome shotgun (WGS) entry which is preliminary data.</text>
</comment>
<feature type="transmembrane region" description="Helical" evidence="7">
    <location>
        <begin position="202"/>
        <end position="225"/>
    </location>
</feature>
<evidence type="ECO:0000313" key="9">
    <source>
        <dbReference type="EMBL" id="KAK0634100.1"/>
    </source>
</evidence>
<dbReference type="InterPro" id="IPR049326">
    <property type="entry name" value="Rhodopsin_dom_fungi"/>
</dbReference>
<dbReference type="Pfam" id="PF20684">
    <property type="entry name" value="Fung_rhodopsin"/>
    <property type="match status" value="1"/>
</dbReference>
<name>A0AA40CDE4_9PEZI</name>
<feature type="domain" description="Rhodopsin" evidence="8">
    <location>
        <begin position="53"/>
        <end position="302"/>
    </location>
</feature>
<evidence type="ECO:0000256" key="7">
    <source>
        <dbReference type="SAM" id="Phobius"/>
    </source>
</evidence>
<feature type="transmembrane region" description="Helical" evidence="7">
    <location>
        <begin position="112"/>
        <end position="134"/>
    </location>
</feature>
<feature type="transmembrane region" description="Helical" evidence="7">
    <location>
        <begin position="279"/>
        <end position="301"/>
    </location>
</feature>
<feature type="region of interest" description="Disordered" evidence="6">
    <location>
        <begin position="325"/>
        <end position="384"/>
    </location>
</feature>
<gene>
    <name evidence="9" type="ORF">B0T14DRAFT_599211</name>
</gene>
<feature type="transmembrane region" description="Helical" evidence="7">
    <location>
        <begin position="237"/>
        <end position="259"/>
    </location>
</feature>
<feature type="transmembrane region" description="Helical" evidence="7">
    <location>
        <begin position="146"/>
        <end position="169"/>
    </location>
</feature>
<keyword evidence="2 7" id="KW-0812">Transmembrane</keyword>
<dbReference type="Proteomes" id="UP001175000">
    <property type="component" value="Unassembled WGS sequence"/>
</dbReference>
<proteinExistence type="inferred from homology"/>
<evidence type="ECO:0000256" key="5">
    <source>
        <dbReference type="ARBA" id="ARBA00038359"/>
    </source>
</evidence>
<keyword evidence="4 7" id="KW-0472">Membrane</keyword>
<evidence type="ECO:0000256" key="2">
    <source>
        <dbReference type="ARBA" id="ARBA00022692"/>
    </source>
</evidence>
<dbReference type="GO" id="GO:0016020">
    <property type="term" value="C:membrane"/>
    <property type="evidence" value="ECO:0007669"/>
    <property type="project" value="UniProtKB-SubCell"/>
</dbReference>
<organism evidence="9 10">
    <name type="scientific">Immersiella caudata</name>
    <dbReference type="NCBI Taxonomy" id="314043"/>
    <lineage>
        <taxon>Eukaryota</taxon>
        <taxon>Fungi</taxon>
        <taxon>Dikarya</taxon>
        <taxon>Ascomycota</taxon>
        <taxon>Pezizomycotina</taxon>
        <taxon>Sordariomycetes</taxon>
        <taxon>Sordariomycetidae</taxon>
        <taxon>Sordariales</taxon>
        <taxon>Lasiosphaeriaceae</taxon>
        <taxon>Immersiella</taxon>
    </lineage>
</organism>
<evidence type="ECO:0000256" key="4">
    <source>
        <dbReference type="ARBA" id="ARBA00023136"/>
    </source>
</evidence>
<protein>
    <recommendedName>
        <fullName evidence="8">Rhodopsin domain-containing protein</fullName>
    </recommendedName>
</protein>
<reference evidence="9" key="1">
    <citation type="submission" date="2023-06" db="EMBL/GenBank/DDBJ databases">
        <title>Genome-scale phylogeny and comparative genomics of the fungal order Sordariales.</title>
        <authorList>
            <consortium name="Lawrence Berkeley National Laboratory"/>
            <person name="Hensen N."/>
            <person name="Bonometti L."/>
            <person name="Westerberg I."/>
            <person name="Brannstrom I.O."/>
            <person name="Guillou S."/>
            <person name="Cros-Aarteil S."/>
            <person name="Calhoun S."/>
            <person name="Haridas S."/>
            <person name="Kuo A."/>
            <person name="Mondo S."/>
            <person name="Pangilinan J."/>
            <person name="Riley R."/>
            <person name="Labutti K."/>
            <person name="Andreopoulos B."/>
            <person name="Lipzen A."/>
            <person name="Chen C."/>
            <person name="Yanf M."/>
            <person name="Daum C."/>
            <person name="Ng V."/>
            <person name="Clum A."/>
            <person name="Steindorff A."/>
            <person name="Ohm R."/>
            <person name="Martin F."/>
            <person name="Silar P."/>
            <person name="Natvig D."/>
            <person name="Lalanne C."/>
            <person name="Gautier V."/>
            <person name="Ament-Velasquez S.L."/>
            <person name="Kruys A."/>
            <person name="Hutchinson M.I."/>
            <person name="Powell A.J."/>
            <person name="Barry K."/>
            <person name="Miller A.N."/>
            <person name="Grigoriev I.V."/>
            <person name="Debuchy R."/>
            <person name="Gladieux P."/>
            <person name="Thoren M.H."/>
            <person name="Johannesson H."/>
        </authorList>
    </citation>
    <scope>NUCLEOTIDE SEQUENCE</scope>
    <source>
        <strain evidence="9">CBS 606.72</strain>
    </source>
</reference>
<dbReference type="InterPro" id="IPR052337">
    <property type="entry name" value="SAT4-like"/>
</dbReference>
<dbReference type="AlphaFoldDB" id="A0AA40CDE4"/>
<feature type="transmembrane region" description="Helical" evidence="7">
    <location>
        <begin position="36"/>
        <end position="57"/>
    </location>
</feature>
<dbReference type="PANTHER" id="PTHR33048:SF47">
    <property type="entry name" value="INTEGRAL MEMBRANE PROTEIN-RELATED"/>
    <property type="match status" value="1"/>
</dbReference>
<sequence>MADSGLTTSGAPQTVPPGFNPDKYETAPFLNHRSSLLALTIFFIVFSWTCSIARLHVRCIVQRAPGWDDFFIVLTMLSTTMGSVALCIMTNLGLGRPVFTFSPPELEANLKAVYITMATYPLSSTFIKTALLLQYLRVLTGPRIRLLCKAMLFIAVLLGIGFAICSWFACYPVDAFWHPDRKADAFCWGFGSRETNEFRHALLGQVIGTAVADFIVFVIPVRLYFQPNTPRATRLSLLGLFFLGLCTNMCSIWRVIYIIETTVANNDFDPPWDNPTAMGLASYEVHLAAVCAALPVLWPVLRDTWNRIFVTREVTVTHEHGVFVPKNPPARMQMQQVDSDGNGDVEMQSSASQRDLVREDENPEKAPGAEDWNPFVGDERTGLGETETVVETLRGRGWFGCKRGAREKMGWGLGVKG</sequence>
<keyword evidence="3 7" id="KW-1133">Transmembrane helix</keyword>
<evidence type="ECO:0000313" key="10">
    <source>
        <dbReference type="Proteomes" id="UP001175000"/>
    </source>
</evidence>
<feature type="transmembrane region" description="Helical" evidence="7">
    <location>
        <begin position="69"/>
        <end position="92"/>
    </location>
</feature>
<evidence type="ECO:0000256" key="1">
    <source>
        <dbReference type="ARBA" id="ARBA00004141"/>
    </source>
</evidence>
<keyword evidence="10" id="KW-1185">Reference proteome</keyword>
<dbReference type="PANTHER" id="PTHR33048">
    <property type="entry name" value="PTH11-LIKE INTEGRAL MEMBRANE PROTEIN (AFU_ORTHOLOGUE AFUA_5G11245)"/>
    <property type="match status" value="1"/>
</dbReference>
<dbReference type="EMBL" id="JAULSU010000001">
    <property type="protein sequence ID" value="KAK0634100.1"/>
    <property type="molecule type" value="Genomic_DNA"/>
</dbReference>
<evidence type="ECO:0000256" key="3">
    <source>
        <dbReference type="ARBA" id="ARBA00022989"/>
    </source>
</evidence>
<evidence type="ECO:0000259" key="8">
    <source>
        <dbReference type="Pfam" id="PF20684"/>
    </source>
</evidence>
<feature type="compositionally biased region" description="Basic and acidic residues" evidence="6">
    <location>
        <begin position="355"/>
        <end position="368"/>
    </location>
</feature>
<accession>A0AA40CDE4</accession>
<comment type="similarity">
    <text evidence="5">Belongs to the SAT4 family.</text>
</comment>
<evidence type="ECO:0000256" key="6">
    <source>
        <dbReference type="SAM" id="MobiDB-lite"/>
    </source>
</evidence>
<comment type="subcellular location">
    <subcellularLocation>
        <location evidence="1">Membrane</location>
        <topology evidence="1">Multi-pass membrane protein</topology>
    </subcellularLocation>
</comment>